<keyword evidence="5" id="KW-1185">Reference proteome</keyword>
<feature type="domain" description="Histidine kinase/HSP90-like ATPase" evidence="3">
    <location>
        <begin position="29"/>
        <end position="120"/>
    </location>
</feature>
<evidence type="ECO:0000259" key="3">
    <source>
        <dbReference type="Pfam" id="PF13581"/>
    </source>
</evidence>
<name>A0AA89TIY9_STRCU</name>
<evidence type="ECO:0000256" key="2">
    <source>
        <dbReference type="SAM" id="MobiDB-lite"/>
    </source>
</evidence>
<dbReference type="PANTHER" id="PTHR35526:SF3">
    <property type="entry name" value="ANTI-SIGMA-F FACTOR RSBW"/>
    <property type="match status" value="1"/>
</dbReference>
<keyword evidence="1" id="KW-0808">Transferase</keyword>
<keyword evidence="1" id="KW-0723">Serine/threonine-protein kinase</keyword>
<protein>
    <submittedName>
        <fullName evidence="4">Anti-sigma regulatory factor (Ser/Thr protein kinase)</fullName>
    </submittedName>
</protein>
<dbReference type="CDD" id="cd16936">
    <property type="entry name" value="HATPase_RsbW-like"/>
    <property type="match status" value="1"/>
</dbReference>
<dbReference type="Proteomes" id="UP000579531">
    <property type="component" value="Unassembled WGS sequence"/>
</dbReference>
<keyword evidence="1" id="KW-0418">Kinase</keyword>
<dbReference type="GO" id="GO:0004674">
    <property type="term" value="F:protein serine/threonine kinase activity"/>
    <property type="evidence" value="ECO:0007669"/>
    <property type="project" value="UniProtKB-KW"/>
</dbReference>
<sequence>MMRPAVALELLATPGEVSGVRRALRSYGTDVQLCASELVTNVIRHVGEGVPVTVRVWREEGGRVRLGVTDPDPRALPVLVGGDGAAGARAEAESGRGLALLDALAVRWGVEQEAGRKTVWCELFTDAEPIAATAADTPGTPERSGRRRRSAGALGHPSARS</sequence>
<dbReference type="SUPFAM" id="SSF55874">
    <property type="entry name" value="ATPase domain of HSP90 chaperone/DNA topoisomerase II/histidine kinase"/>
    <property type="match status" value="1"/>
</dbReference>
<evidence type="ECO:0000313" key="5">
    <source>
        <dbReference type="Proteomes" id="UP000579531"/>
    </source>
</evidence>
<dbReference type="PANTHER" id="PTHR35526">
    <property type="entry name" value="ANTI-SIGMA-F FACTOR RSBW-RELATED"/>
    <property type="match status" value="1"/>
</dbReference>
<organism evidence="4 5">
    <name type="scientific">Streptomyces collinus</name>
    <dbReference type="NCBI Taxonomy" id="42684"/>
    <lineage>
        <taxon>Bacteria</taxon>
        <taxon>Bacillati</taxon>
        <taxon>Actinomycetota</taxon>
        <taxon>Actinomycetes</taxon>
        <taxon>Kitasatosporales</taxon>
        <taxon>Streptomycetaceae</taxon>
        <taxon>Streptomyces</taxon>
    </lineage>
</organism>
<proteinExistence type="predicted"/>
<dbReference type="AlphaFoldDB" id="A0AA89TIY9"/>
<dbReference type="InterPro" id="IPR050267">
    <property type="entry name" value="Anti-sigma-factor_SerPK"/>
</dbReference>
<reference evidence="4 5" key="1">
    <citation type="submission" date="2020-08" db="EMBL/GenBank/DDBJ databases">
        <title>Sequencing the genomes of 1000 actinobacteria strains.</title>
        <authorList>
            <person name="Klenk H.-P."/>
        </authorList>
    </citation>
    <scope>NUCLEOTIDE SEQUENCE [LARGE SCALE GENOMIC DNA]</scope>
    <source>
        <strain evidence="4 5">DSM 40129</strain>
    </source>
</reference>
<dbReference type="Gene3D" id="3.30.565.10">
    <property type="entry name" value="Histidine kinase-like ATPase, C-terminal domain"/>
    <property type="match status" value="1"/>
</dbReference>
<dbReference type="InterPro" id="IPR003594">
    <property type="entry name" value="HATPase_dom"/>
</dbReference>
<gene>
    <name evidence="4" type="ORF">HNR72_004520</name>
</gene>
<dbReference type="Pfam" id="PF13581">
    <property type="entry name" value="HATPase_c_2"/>
    <property type="match status" value="1"/>
</dbReference>
<dbReference type="EMBL" id="JACHLX010000001">
    <property type="protein sequence ID" value="MBB5813492.1"/>
    <property type="molecule type" value="Genomic_DNA"/>
</dbReference>
<comment type="caution">
    <text evidence="4">The sequence shown here is derived from an EMBL/GenBank/DDBJ whole genome shotgun (WGS) entry which is preliminary data.</text>
</comment>
<feature type="region of interest" description="Disordered" evidence="2">
    <location>
        <begin position="132"/>
        <end position="161"/>
    </location>
</feature>
<evidence type="ECO:0000313" key="4">
    <source>
        <dbReference type="EMBL" id="MBB5813492.1"/>
    </source>
</evidence>
<dbReference type="InterPro" id="IPR036890">
    <property type="entry name" value="HATPase_C_sf"/>
</dbReference>
<evidence type="ECO:0000256" key="1">
    <source>
        <dbReference type="ARBA" id="ARBA00022527"/>
    </source>
</evidence>
<accession>A0AA89TIY9</accession>